<keyword evidence="9" id="KW-0675">Receptor</keyword>
<evidence type="ECO:0000256" key="7">
    <source>
        <dbReference type="ARBA" id="ARBA00022989"/>
    </source>
</evidence>
<sequence>MPEWLIANNWIDETTIDPCGTKTTIVDITTPSTIDPDENATSETIATTLSTTTTYSVGWHGIVCDDEGRVISIDLFDNILSGIFPEEIVLLASSDGQYKNLVNFNIADAFYTGGFNDDNFALLSQLNFLNVDGNTFNTSIPSVLSELPNLEFLYMSDNYLVGDLSPLEGMPAIRELWMDANPILTGPLFSWMGNMTTLESLSITYSNLTGQIPVEFGNLTMMKQMWLQFNNLTGTIPTELGLMKKLETLELESNSFTGFMHASICANTEFPTQILKKVGADCYDENFFCPCCTCCDLDECFTGVSTSRETRKRRKLNLRGGRV</sequence>
<dbReference type="PANTHER" id="PTHR48052:SF8">
    <property type="entry name" value="LRR RECEPTOR-LIKE SERINE_THREONINE-PROTEIN KINASE FLS2"/>
    <property type="match status" value="1"/>
</dbReference>
<dbReference type="Pfam" id="PF00560">
    <property type="entry name" value="LRR_1"/>
    <property type="match status" value="1"/>
</dbReference>
<keyword evidence="10" id="KW-0325">Glycoprotein</keyword>
<keyword evidence="2" id="KW-1003">Cell membrane</keyword>
<dbReference type="GO" id="GO:0012505">
    <property type="term" value="C:endomembrane system"/>
    <property type="evidence" value="ECO:0007669"/>
    <property type="project" value="UniProtKB-SubCell"/>
</dbReference>
<dbReference type="FunFam" id="3.80.10.10:FF:000041">
    <property type="entry name" value="LRR receptor-like serine/threonine-protein kinase ERECTA"/>
    <property type="match status" value="1"/>
</dbReference>
<gene>
    <name evidence="12" type="ORF">FRACYDRAFT_209831</name>
</gene>
<dbReference type="AlphaFoldDB" id="A0A1E7F622"/>
<evidence type="ECO:0000256" key="4">
    <source>
        <dbReference type="ARBA" id="ARBA00022692"/>
    </source>
</evidence>
<dbReference type="KEGG" id="fcy:FRACYDRAFT_209831"/>
<dbReference type="SUPFAM" id="SSF52058">
    <property type="entry name" value="L domain-like"/>
    <property type="match status" value="1"/>
</dbReference>
<keyword evidence="8" id="KW-0472">Membrane</keyword>
<reference evidence="12 13" key="1">
    <citation type="submission" date="2016-09" db="EMBL/GenBank/DDBJ databases">
        <title>Extensive genetic diversity and differential bi-allelic expression allows diatom success in the polar Southern Ocean.</title>
        <authorList>
            <consortium name="DOE Joint Genome Institute"/>
            <person name="Mock T."/>
            <person name="Otillar R.P."/>
            <person name="Strauss J."/>
            <person name="Dupont C."/>
            <person name="Frickenhaus S."/>
            <person name="Maumus F."/>
            <person name="Mcmullan M."/>
            <person name="Sanges R."/>
            <person name="Schmutz J."/>
            <person name="Toseland A."/>
            <person name="Valas R."/>
            <person name="Veluchamy A."/>
            <person name="Ward B.J."/>
            <person name="Allen A."/>
            <person name="Barry K."/>
            <person name="Falciatore A."/>
            <person name="Ferrante M."/>
            <person name="Fortunato A.E."/>
            <person name="Gloeckner G."/>
            <person name="Gruber A."/>
            <person name="Hipkin R."/>
            <person name="Janech M."/>
            <person name="Kroth P."/>
            <person name="Leese F."/>
            <person name="Lindquist E."/>
            <person name="Lyon B.R."/>
            <person name="Martin J."/>
            <person name="Mayer C."/>
            <person name="Parker M."/>
            <person name="Quesneville H."/>
            <person name="Raymond J."/>
            <person name="Uhlig C."/>
            <person name="Valentin K.U."/>
            <person name="Worden A.Z."/>
            <person name="Armbrust E.V."/>
            <person name="Bowler C."/>
            <person name="Green B."/>
            <person name="Moulton V."/>
            <person name="Van Oosterhout C."/>
            <person name="Grigoriev I."/>
        </authorList>
    </citation>
    <scope>NUCLEOTIDE SEQUENCE [LARGE SCALE GENOMIC DNA]</scope>
    <source>
        <strain evidence="12 13">CCMP1102</strain>
    </source>
</reference>
<evidence type="ECO:0000256" key="2">
    <source>
        <dbReference type="ARBA" id="ARBA00022475"/>
    </source>
</evidence>
<dbReference type="EMBL" id="KV784361">
    <property type="protein sequence ID" value="OEU13607.1"/>
    <property type="molecule type" value="Genomic_DNA"/>
</dbReference>
<keyword evidence="4" id="KW-0812">Transmembrane</keyword>
<keyword evidence="5" id="KW-0732">Signal</keyword>
<evidence type="ECO:0000256" key="11">
    <source>
        <dbReference type="ARBA" id="ARBA00037847"/>
    </source>
</evidence>
<dbReference type="InterPro" id="IPR001611">
    <property type="entry name" value="Leu-rich_rpt"/>
</dbReference>
<keyword evidence="6" id="KW-0677">Repeat</keyword>
<accession>A0A1E7F622</accession>
<keyword evidence="13" id="KW-1185">Reference proteome</keyword>
<dbReference type="InParanoid" id="A0A1E7F622"/>
<evidence type="ECO:0000256" key="8">
    <source>
        <dbReference type="ARBA" id="ARBA00023136"/>
    </source>
</evidence>
<dbReference type="Proteomes" id="UP000095751">
    <property type="component" value="Unassembled WGS sequence"/>
</dbReference>
<evidence type="ECO:0000256" key="3">
    <source>
        <dbReference type="ARBA" id="ARBA00022614"/>
    </source>
</evidence>
<evidence type="ECO:0000256" key="6">
    <source>
        <dbReference type="ARBA" id="ARBA00022737"/>
    </source>
</evidence>
<evidence type="ECO:0000313" key="12">
    <source>
        <dbReference type="EMBL" id="OEU13607.1"/>
    </source>
</evidence>
<dbReference type="Gene3D" id="3.80.10.10">
    <property type="entry name" value="Ribonuclease Inhibitor"/>
    <property type="match status" value="2"/>
</dbReference>
<dbReference type="OrthoDB" id="48557at2759"/>
<keyword evidence="7" id="KW-1133">Transmembrane helix</keyword>
<dbReference type="PANTHER" id="PTHR48052">
    <property type="entry name" value="UNNAMED PRODUCT"/>
    <property type="match status" value="1"/>
</dbReference>
<evidence type="ECO:0000256" key="9">
    <source>
        <dbReference type="ARBA" id="ARBA00023170"/>
    </source>
</evidence>
<dbReference type="InterPro" id="IPR032675">
    <property type="entry name" value="LRR_dom_sf"/>
</dbReference>
<protein>
    <submittedName>
        <fullName evidence="12">L domain-like protein</fullName>
    </submittedName>
</protein>
<keyword evidence="3" id="KW-0433">Leucine-rich repeat</keyword>
<dbReference type="GO" id="GO:0005886">
    <property type="term" value="C:plasma membrane"/>
    <property type="evidence" value="ECO:0007669"/>
    <property type="project" value="UniProtKB-SubCell"/>
</dbReference>
<evidence type="ECO:0000256" key="10">
    <source>
        <dbReference type="ARBA" id="ARBA00023180"/>
    </source>
</evidence>
<evidence type="ECO:0000256" key="5">
    <source>
        <dbReference type="ARBA" id="ARBA00022729"/>
    </source>
</evidence>
<organism evidence="12 13">
    <name type="scientific">Fragilariopsis cylindrus CCMP1102</name>
    <dbReference type="NCBI Taxonomy" id="635003"/>
    <lineage>
        <taxon>Eukaryota</taxon>
        <taxon>Sar</taxon>
        <taxon>Stramenopiles</taxon>
        <taxon>Ochrophyta</taxon>
        <taxon>Bacillariophyta</taxon>
        <taxon>Bacillariophyceae</taxon>
        <taxon>Bacillariophycidae</taxon>
        <taxon>Bacillariales</taxon>
        <taxon>Bacillariaceae</taxon>
        <taxon>Fragilariopsis</taxon>
    </lineage>
</organism>
<evidence type="ECO:0000313" key="13">
    <source>
        <dbReference type="Proteomes" id="UP000095751"/>
    </source>
</evidence>
<proteinExistence type="predicted"/>
<comment type="subcellular location">
    <subcellularLocation>
        <location evidence="1">Cell membrane</location>
    </subcellularLocation>
    <subcellularLocation>
        <location evidence="11">Endomembrane system</location>
        <topology evidence="11">Single-pass membrane protein</topology>
    </subcellularLocation>
</comment>
<evidence type="ECO:0000256" key="1">
    <source>
        <dbReference type="ARBA" id="ARBA00004236"/>
    </source>
</evidence>
<name>A0A1E7F622_9STRA</name>